<reference evidence="2" key="2">
    <citation type="submission" date="2014-06" db="EMBL/GenBank/DDBJ databases">
        <title>The complete genome of Blastobotrys (Arxula) adeninivorans LS3 - a yeast of biotechnological interest.</title>
        <authorList>
            <person name="Kunze G."/>
            <person name="Gaillardin C."/>
            <person name="Czernicka M."/>
            <person name="Durrens P."/>
            <person name="Martin T."/>
            <person name="Boer E."/>
            <person name="Gabaldon T."/>
            <person name="Cruz J."/>
            <person name="Talla E."/>
            <person name="Marck C."/>
            <person name="Goffeau A."/>
            <person name="Barbe V."/>
            <person name="Baret P."/>
            <person name="Baronian K."/>
            <person name="Beier S."/>
            <person name="Bleykasten C."/>
            <person name="Bode R."/>
            <person name="Casaregola S."/>
            <person name="Despons L."/>
            <person name="Fairhead C."/>
            <person name="Giersberg M."/>
            <person name="Gierski P."/>
            <person name="Hahnel U."/>
            <person name="Hartmann A."/>
            <person name="Jankowska D."/>
            <person name="Jubin C."/>
            <person name="Jung P."/>
            <person name="Lafontaine I."/>
            <person name="Leh-Louis V."/>
            <person name="Lemaire M."/>
            <person name="Marcet-Houben M."/>
            <person name="Mascher M."/>
            <person name="Morel G."/>
            <person name="Richard G.-F."/>
            <person name="Riechen J."/>
            <person name="Sacerdot C."/>
            <person name="Sarkar A."/>
            <person name="Savel G."/>
            <person name="Schacherer J."/>
            <person name="Sherman D."/>
            <person name="Straub M.-L."/>
            <person name="Stein N."/>
            <person name="Thierry A."/>
            <person name="Trautwein-Schult A."/>
            <person name="Westhof E."/>
            <person name="Worch S."/>
            <person name="Dujon B."/>
            <person name="Souciet J.-L."/>
            <person name="Wincker P."/>
            <person name="Scholz U."/>
            <person name="Neuveglise N."/>
        </authorList>
    </citation>
    <scope>NUCLEOTIDE SEQUENCE</scope>
    <source>
        <strain evidence="2">LS3</strain>
    </source>
</reference>
<organism evidence="2">
    <name type="scientific">Blastobotrys adeninivorans</name>
    <name type="common">Yeast</name>
    <name type="synonym">Arxula adeninivorans</name>
    <dbReference type="NCBI Taxonomy" id="409370"/>
    <lineage>
        <taxon>Eukaryota</taxon>
        <taxon>Fungi</taxon>
        <taxon>Dikarya</taxon>
        <taxon>Ascomycota</taxon>
        <taxon>Saccharomycotina</taxon>
        <taxon>Dipodascomycetes</taxon>
        <taxon>Dipodascales</taxon>
        <taxon>Trichomonascaceae</taxon>
        <taxon>Blastobotrys</taxon>
    </lineage>
</organism>
<sequence length="127" mass="13566">MSLSAVLAKDAPIPIAAYSQAIKAGGFIYLSGLCGLTVDGKLVGKGDMKVQTQKILDNIKAVLDAGGSNMDKIVKVNIFVTDMSLYKQVNEVYSQVFVQHKPARSCVEVKSLPVPDALIEIEAIALE</sequence>
<dbReference type="PROSITE" id="PS01094">
    <property type="entry name" value="UPF0076"/>
    <property type="match status" value="1"/>
</dbReference>
<dbReference type="Gene3D" id="3.30.1330.40">
    <property type="entry name" value="RutC-like"/>
    <property type="match status" value="1"/>
</dbReference>
<evidence type="ECO:0000313" key="2">
    <source>
        <dbReference type="EMBL" id="CDP33573.1"/>
    </source>
</evidence>
<comment type="similarity">
    <text evidence="1">Belongs to the RutC family.</text>
</comment>
<gene>
    <name evidence="2" type="ORF">GNLVRS02_ARAD1A12408g</name>
</gene>
<dbReference type="GO" id="GO:0005829">
    <property type="term" value="C:cytosol"/>
    <property type="evidence" value="ECO:0007669"/>
    <property type="project" value="TreeGrafter"/>
</dbReference>
<dbReference type="InterPro" id="IPR006175">
    <property type="entry name" value="YjgF/YER057c/UK114"/>
</dbReference>
<dbReference type="GO" id="GO:0019239">
    <property type="term" value="F:deaminase activity"/>
    <property type="evidence" value="ECO:0007669"/>
    <property type="project" value="TreeGrafter"/>
</dbReference>
<dbReference type="FunFam" id="3.30.1330.40:FF:000001">
    <property type="entry name" value="L-PSP family endoribonuclease"/>
    <property type="match status" value="1"/>
</dbReference>
<dbReference type="InterPro" id="IPR035959">
    <property type="entry name" value="RutC-like_sf"/>
</dbReference>
<dbReference type="EMBL" id="HG937691">
    <property type="protein sequence ID" value="CDP33573.1"/>
    <property type="molecule type" value="Genomic_DNA"/>
</dbReference>
<dbReference type="Pfam" id="PF01042">
    <property type="entry name" value="Ribonuc_L-PSP"/>
    <property type="match status" value="1"/>
</dbReference>
<dbReference type="AlphaFoldDB" id="A0A060SXX1"/>
<dbReference type="GO" id="GO:0005739">
    <property type="term" value="C:mitochondrion"/>
    <property type="evidence" value="ECO:0007669"/>
    <property type="project" value="TreeGrafter"/>
</dbReference>
<name>A0A060SXX1_BLAAD</name>
<dbReference type="PANTHER" id="PTHR11803:SF58">
    <property type="entry name" value="PROTEIN HMF1-RELATED"/>
    <property type="match status" value="1"/>
</dbReference>
<proteinExistence type="inferred from homology"/>
<accession>A0A060SXX1</accession>
<dbReference type="NCBIfam" id="TIGR00004">
    <property type="entry name" value="Rid family detoxifying hydrolase"/>
    <property type="match status" value="1"/>
</dbReference>
<dbReference type="CDD" id="cd00448">
    <property type="entry name" value="YjgF_YER057c_UK114_family"/>
    <property type="match status" value="1"/>
</dbReference>
<dbReference type="PhylomeDB" id="A0A060SXX1"/>
<protein>
    <submittedName>
        <fullName evidence="2">ARAD1A12408p</fullName>
    </submittedName>
</protein>
<evidence type="ECO:0000256" key="1">
    <source>
        <dbReference type="ARBA" id="ARBA00010552"/>
    </source>
</evidence>
<dbReference type="SUPFAM" id="SSF55298">
    <property type="entry name" value="YjgF-like"/>
    <property type="match status" value="1"/>
</dbReference>
<reference evidence="2" key="1">
    <citation type="submission" date="2014-02" db="EMBL/GenBank/DDBJ databases">
        <authorList>
            <person name="Genoscope - CEA"/>
        </authorList>
    </citation>
    <scope>NUCLEOTIDE SEQUENCE</scope>
    <source>
        <strain evidence="2">LS3</strain>
    </source>
</reference>
<dbReference type="InterPro" id="IPR019897">
    <property type="entry name" value="RidA_CS"/>
</dbReference>
<dbReference type="PANTHER" id="PTHR11803">
    <property type="entry name" value="2-IMINOBUTANOATE/2-IMINOPROPANOATE DEAMINASE RIDA"/>
    <property type="match status" value="1"/>
</dbReference>
<dbReference type="InterPro" id="IPR006056">
    <property type="entry name" value="RidA"/>
</dbReference>